<name>A0A892ZHT3_9NEIS</name>
<keyword evidence="1" id="KW-1133">Transmembrane helix</keyword>
<dbReference type="Proteomes" id="UP000653156">
    <property type="component" value="Chromosome"/>
</dbReference>
<organism evidence="2 3">
    <name type="scientific">Paralysiella testudinis</name>
    <dbReference type="NCBI Taxonomy" id="2809020"/>
    <lineage>
        <taxon>Bacteria</taxon>
        <taxon>Pseudomonadati</taxon>
        <taxon>Pseudomonadota</taxon>
        <taxon>Betaproteobacteria</taxon>
        <taxon>Neisseriales</taxon>
        <taxon>Neisseriaceae</taxon>
        <taxon>Paralysiella</taxon>
    </lineage>
</organism>
<dbReference type="KEGG" id="ptes:JQU52_10275"/>
<dbReference type="RefSeq" id="WP_230338396.1">
    <property type="nucleotide sequence ID" value="NZ_CP069798.1"/>
</dbReference>
<keyword evidence="1" id="KW-0472">Membrane</keyword>
<keyword evidence="3" id="KW-1185">Reference proteome</keyword>
<accession>A0A892ZHT3</accession>
<proteinExistence type="predicted"/>
<sequence length="109" mass="12764">MSADTANIINIEFWQVVSFFLTFLGVCFGFGKILFAQFKTALDDRLALLEKMQAKLEMVEQSHNELLRQLPLDYMRREDHIRNESKLEAKIDAVYGIMSDIYKMESHKK</sequence>
<evidence type="ECO:0000313" key="3">
    <source>
        <dbReference type="Proteomes" id="UP000653156"/>
    </source>
</evidence>
<evidence type="ECO:0000313" key="2">
    <source>
        <dbReference type="EMBL" id="QRQ81104.1"/>
    </source>
</evidence>
<dbReference type="AlphaFoldDB" id="A0A892ZHT3"/>
<feature type="transmembrane region" description="Helical" evidence="1">
    <location>
        <begin position="13"/>
        <end position="35"/>
    </location>
</feature>
<protein>
    <submittedName>
        <fullName evidence="2">Uncharacterized protein</fullName>
    </submittedName>
</protein>
<reference evidence="2" key="1">
    <citation type="submission" date="2021-02" db="EMBL/GenBank/DDBJ databases">
        <title>Neisseriaceae sp. 26B isolated from the cloaca of a Common Toad-headed Turtle (Mesoclemmys nasuta).</title>
        <authorList>
            <person name="Spergser J."/>
            <person name="Busse H.-J."/>
        </authorList>
    </citation>
    <scope>NUCLEOTIDE SEQUENCE</scope>
    <source>
        <strain evidence="2">26B</strain>
    </source>
</reference>
<evidence type="ECO:0000256" key="1">
    <source>
        <dbReference type="SAM" id="Phobius"/>
    </source>
</evidence>
<gene>
    <name evidence="2" type="ORF">JQU52_10275</name>
</gene>
<dbReference type="EMBL" id="CP069798">
    <property type="protein sequence ID" value="QRQ81104.1"/>
    <property type="molecule type" value="Genomic_DNA"/>
</dbReference>
<keyword evidence="1" id="KW-0812">Transmembrane</keyword>